<dbReference type="CDD" id="cd06259">
    <property type="entry name" value="YdcF-like"/>
    <property type="match status" value="1"/>
</dbReference>
<proteinExistence type="predicted"/>
<evidence type="ECO:0000259" key="2">
    <source>
        <dbReference type="Pfam" id="PF02698"/>
    </source>
</evidence>
<keyword evidence="4" id="KW-1185">Reference proteome</keyword>
<keyword evidence="1" id="KW-0472">Membrane</keyword>
<dbReference type="EMBL" id="CP030118">
    <property type="protein sequence ID" value="QDL12167.1"/>
    <property type="molecule type" value="Genomic_DNA"/>
</dbReference>
<gene>
    <name evidence="3" type="ORF">DP114_09410</name>
</gene>
<dbReference type="InterPro" id="IPR003848">
    <property type="entry name" value="DUF218"/>
</dbReference>
<protein>
    <submittedName>
        <fullName evidence="3">YdcF family protein</fullName>
    </submittedName>
</protein>
<dbReference type="Pfam" id="PF02698">
    <property type="entry name" value="DUF218"/>
    <property type="match status" value="1"/>
</dbReference>
<keyword evidence="1" id="KW-0812">Transmembrane</keyword>
<reference evidence="3 4" key="1">
    <citation type="submission" date="2018-06" db="EMBL/GenBank/DDBJ databases">
        <title>Comparative genomics of Brasilonema spp. strains.</title>
        <authorList>
            <person name="Alvarenga D.O."/>
            <person name="Fiore M.F."/>
            <person name="Varani A.M."/>
        </authorList>
    </citation>
    <scope>NUCLEOTIDE SEQUENCE [LARGE SCALE GENOMIC DNA]</scope>
    <source>
        <strain evidence="3 4">CENA114</strain>
    </source>
</reference>
<dbReference type="AlphaFoldDB" id="A0A856MRM3"/>
<sequence length="238" mass="27392">MSTDHKPKVTNSQPNSVSERFHKKRQFLRRLALGLCLVLLSWVVFNTVTIISASSRQVDAFFVLGGSIRREIYVAELAQQYPQTPILISRGSPDPCILLVFQRLAPQRLQNVWLEKCADSTFGNFYYSIPILRRWGVHKVKLISSQTHFPRAKWMAQILFGVHGIWVETDIVPEQGVPGNQESWSKTGLDVTRSLLWAGLSRIIQPKCFYVMKLADVSIDFWRSRGFQCERQQDVNLR</sequence>
<feature type="domain" description="DUF218" evidence="2">
    <location>
        <begin position="59"/>
        <end position="173"/>
    </location>
</feature>
<keyword evidence="1" id="KW-1133">Transmembrane helix</keyword>
<dbReference type="Proteomes" id="UP000503129">
    <property type="component" value="Chromosome"/>
</dbReference>
<dbReference type="KEGG" id="bsen:DP114_09410"/>
<feature type="transmembrane region" description="Helical" evidence="1">
    <location>
        <begin position="27"/>
        <end position="45"/>
    </location>
</feature>
<evidence type="ECO:0000313" key="3">
    <source>
        <dbReference type="EMBL" id="QDL12167.1"/>
    </source>
</evidence>
<accession>A0A856MRM3</accession>
<organism evidence="3 4">
    <name type="scientific">Brasilonema sennae CENA114</name>
    <dbReference type="NCBI Taxonomy" id="415709"/>
    <lineage>
        <taxon>Bacteria</taxon>
        <taxon>Bacillati</taxon>
        <taxon>Cyanobacteriota</taxon>
        <taxon>Cyanophyceae</taxon>
        <taxon>Nostocales</taxon>
        <taxon>Scytonemataceae</taxon>
        <taxon>Brasilonema</taxon>
        <taxon>Bromeliae group (in: Brasilonema)</taxon>
    </lineage>
</organism>
<name>A0A856MRM3_9CYAN</name>
<evidence type="ECO:0000313" key="4">
    <source>
        <dbReference type="Proteomes" id="UP000503129"/>
    </source>
</evidence>
<evidence type="ECO:0000256" key="1">
    <source>
        <dbReference type="SAM" id="Phobius"/>
    </source>
</evidence>